<dbReference type="AlphaFoldDB" id="A0A562RJZ3"/>
<dbReference type="SUPFAM" id="SSF54285">
    <property type="entry name" value="MoaD/ThiS"/>
    <property type="match status" value="1"/>
</dbReference>
<dbReference type="Gene3D" id="3.10.20.30">
    <property type="match status" value="1"/>
</dbReference>
<keyword evidence="2" id="KW-1185">Reference proteome</keyword>
<evidence type="ECO:0000313" key="1">
    <source>
        <dbReference type="EMBL" id="TWI68904.1"/>
    </source>
</evidence>
<sequence length="74" mass="8011">MEIGVRLFAGFRKERFRESAMAWEAGMTPRSIAGLLKIPMEEVGIIFVNGRHADPDLPLLAGDVLSLFPVVGGG</sequence>
<dbReference type="CDD" id="cd17040">
    <property type="entry name" value="Ubl_MoaD_like"/>
    <property type="match status" value="1"/>
</dbReference>
<dbReference type="RefSeq" id="WP_144685486.1">
    <property type="nucleotide sequence ID" value="NZ_VLLC01000019.1"/>
</dbReference>
<dbReference type="EMBL" id="VLLC01000019">
    <property type="protein sequence ID" value="TWI68904.1"/>
    <property type="molecule type" value="Genomic_DNA"/>
</dbReference>
<dbReference type="InterPro" id="IPR012675">
    <property type="entry name" value="Beta-grasp_dom_sf"/>
</dbReference>
<comment type="caution">
    <text evidence="1">The sequence shown here is derived from an EMBL/GenBank/DDBJ whole genome shotgun (WGS) entry which is preliminary data.</text>
</comment>
<gene>
    <name evidence="1" type="ORF">LZ24_02377</name>
</gene>
<name>A0A562RJZ3_9BACT</name>
<organism evidence="1 2">
    <name type="scientific">Desulfobotulus alkaliphilus</name>
    <dbReference type="NCBI Taxonomy" id="622671"/>
    <lineage>
        <taxon>Bacteria</taxon>
        <taxon>Pseudomonadati</taxon>
        <taxon>Thermodesulfobacteriota</taxon>
        <taxon>Desulfobacteria</taxon>
        <taxon>Desulfobacterales</taxon>
        <taxon>Desulfobacteraceae</taxon>
        <taxon>Desulfobotulus</taxon>
    </lineage>
</organism>
<protein>
    <submittedName>
        <fullName evidence="1">ThiS family protein</fullName>
    </submittedName>
</protein>
<evidence type="ECO:0000313" key="2">
    <source>
        <dbReference type="Proteomes" id="UP000318307"/>
    </source>
</evidence>
<dbReference type="InterPro" id="IPR016155">
    <property type="entry name" value="Mopterin_synth/thiamin_S_b"/>
</dbReference>
<reference evidence="1 2" key="1">
    <citation type="submission" date="2019-07" db="EMBL/GenBank/DDBJ databases">
        <title>Genome sequencing of 100 strains of the haloalkaliphilic chemolithoautotrophic sulfur-oxidizing bacterium Thioalkalivibrio.</title>
        <authorList>
            <person name="Muyzer G."/>
        </authorList>
    </citation>
    <scope>NUCLEOTIDE SEQUENCE [LARGE SCALE GENOMIC DNA]</scope>
    <source>
        <strain evidence="1 2">ASO4-4</strain>
    </source>
</reference>
<dbReference type="Proteomes" id="UP000318307">
    <property type="component" value="Unassembled WGS sequence"/>
</dbReference>
<proteinExistence type="predicted"/>
<accession>A0A562RJZ3</accession>
<dbReference type="OrthoDB" id="9801945at2"/>
<dbReference type="InterPro" id="IPR003749">
    <property type="entry name" value="ThiS/MoaD-like"/>
</dbReference>
<dbReference type="Pfam" id="PF02597">
    <property type="entry name" value="ThiS"/>
    <property type="match status" value="1"/>
</dbReference>